<accession>A0A1A9ZSI4</accession>
<protein>
    <submittedName>
        <fullName evidence="1">Uncharacterized protein</fullName>
    </submittedName>
</protein>
<dbReference type="AlphaFoldDB" id="A0A1A9ZSI4"/>
<keyword evidence="2" id="KW-1185">Reference proteome</keyword>
<organism evidence="1 2">
    <name type="scientific">Glossina pallidipes</name>
    <name type="common">Tsetse fly</name>
    <dbReference type="NCBI Taxonomy" id="7398"/>
    <lineage>
        <taxon>Eukaryota</taxon>
        <taxon>Metazoa</taxon>
        <taxon>Ecdysozoa</taxon>
        <taxon>Arthropoda</taxon>
        <taxon>Hexapoda</taxon>
        <taxon>Insecta</taxon>
        <taxon>Pterygota</taxon>
        <taxon>Neoptera</taxon>
        <taxon>Endopterygota</taxon>
        <taxon>Diptera</taxon>
        <taxon>Brachycera</taxon>
        <taxon>Muscomorpha</taxon>
        <taxon>Hippoboscoidea</taxon>
        <taxon>Glossinidae</taxon>
        <taxon>Glossina</taxon>
    </lineage>
</organism>
<reference evidence="1" key="2">
    <citation type="submission" date="2020-05" db="UniProtKB">
        <authorList>
            <consortium name="EnsemblMetazoa"/>
        </authorList>
    </citation>
    <scope>IDENTIFICATION</scope>
    <source>
        <strain evidence="1">IAEA</strain>
    </source>
</reference>
<dbReference type="Proteomes" id="UP000092445">
    <property type="component" value="Unassembled WGS sequence"/>
</dbReference>
<name>A0A1A9ZSI4_GLOPL</name>
<dbReference type="VEuPathDB" id="VectorBase:GPAI023634"/>
<dbReference type="EnsemblMetazoa" id="GPAI023634-RA">
    <property type="protein sequence ID" value="GPAI023634-PA"/>
    <property type="gene ID" value="GPAI023634"/>
</dbReference>
<evidence type="ECO:0000313" key="2">
    <source>
        <dbReference type="Proteomes" id="UP000092445"/>
    </source>
</evidence>
<sequence length="366" mass="40727">MHVCMQLLFIETSTKPQLIVCLVVVDAVVFGCLLLLQSRVHIYCNSVTSGALQMPKHDRMFNILPISLLFCVRFPATRLALDDTEIFYCIYSILEIESNILHKWAQQNPNFDALNVAVTDVAAIVTANVSLLWAKEEALVSAQIMMPTFFPSSCKDTAWLRFSNAYAYGILNRNKISRNAELALHPLPGHGVCTDIGSVCLISPATALDHFIDSPAYGIIAQGTFNHTKANISSSPMHCLYACIGKRDGISRRLISSNEKKKKEKSNNNFDDAVNDVHSLQYLFCVSFMCELCCLLANYRLKLLLSAKCTARKTCNQMSDVEEHIICSREHFAASYQLKSDMRSPVTVVTADTLMFACFSPSGILL</sequence>
<reference evidence="2" key="1">
    <citation type="submission" date="2014-03" db="EMBL/GenBank/DDBJ databases">
        <authorList>
            <person name="Aksoy S."/>
            <person name="Warren W."/>
            <person name="Wilson R.K."/>
        </authorList>
    </citation>
    <scope>NUCLEOTIDE SEQUENCE [LARGE SCALE GENOMIC DNA]</scope>
    <source>
        <strain evidence="2">IAEA</strain>
    </source>
</reference>
<proteinExistence type="predicted"/>
<evidence type="ECO:0000313" key="1">
    <source>
        <dbReference type="EnsemblMetazoa" id="GPAI023634-PA"/>
    </source>
</evidence>